<dbReference type="GO" id="GO:0008675">
    <property type="term" value="F:2-dehydro-3-deoxy-phosphogluconate aldolase activity"/>
    <property type="evidence" value="ECO:0007669"/>
    <property type="project" value="UniProtKB-EC"/>
</dbReference>
<dbReference type="EC" id="4.1.2.14" evidence="6"/>
<keyword evidence="4 6" id="KW-0456">Lyase</keyword>
<keyword evidence="5" id="KW-0119">Carbohydrate metabolism</keyword>
<gene>
    <name evidence="6" type="ORF">NXS11_06585</name>
</gene>
<comment type="similarity">
    <text evidence="2">Belongs to the KHG/KDPG aldolase family.</text>
</comment>
<evidence type="ECO:0000256" key="1">
    <source>
        <dbReference type="ARBA" id="ARBA00004761"/>
    </source>
</evidence>
<dbReference type="EMBL" id="JANUXY010000005">
    <property type="protein sequence ID" value="MCS4486566.1"/>
    <property type="molecule type" value="Genomic_DNA"/>
</dbReference>
<comment type="subunit">
    <text evidence="3">Homotrimer.</text>
</comment>
<dbReference type="PANTHER" id="PTHR30246">
    <property type="entry name" value="2-KETO-3-DEOXY-6-PHOSPHOGLUCONATE ALDOLASE"/>
    <property type="match status" value="1"/>
</dbReference>
<dbReference type="GO" id="GO:0008700">
    <property type="term" value="F:(R,S)-4-hydroxy-2-oxoglutarate aldolase activity"/>
    <property type="evidence" value="ECO:0007669"/>
    <property type="project" value="UniProtKB-EC"/>
</dbReference>
<comment type="pathway">
    <text evidence="1">Carbohydrate acid metabolism.</text>
</comment>
<comment type="caution">
    <text evidence="6">The sequence shown here is derived from an EMBL/GenBank/DDBJ whole genome shotgun (WGS) entry which is preliminary data.</text>
</comment>
<dbReference type="EC" id="4.1.3.16" evidence="6"/>
<dbReference type="RefSeq" id="WP_259199949.1">
    <property type="nucleotide sequence ID" value="NZ_JANUXY010000005.1"/>
</dbReference>
<protein>
    <submittedName>
        <fullName evidence="6">Bifunctional 2-keto-4-hydroxyglutarate aldolase/2-keto-3-deoxy-6-phosphogluconate aldolase</fullName>
        <ecNumber evidence="6">4.1.2.14</ecNumber>
        <ecNumber evidence="6">4.1.3.16</ecNumber>
    </submittedName>
</protein>
<name>A0ABT2F3F0_9STAP</name>
<accession>A0ABT2F3F0</accession>
<evidence type="ECO:0000256" key="2">
    <source>
        <dbReference type="ARBA" id="ARBA00006906"/>
    </source>
</evidence>
<dbReference type="Proteomes" id="UP001205609">
    <property type="component" value="Unassembled WGS sequence"/>
</dbReference>
<dbReference type="PANTHER" id="PTHR30246:SF1">
    <property type="entry name" value="2-DEHYDRO-3-DEOXY-6-PHOSPHOGALACTONATE ALDOLASE-RELATED"/>
    <property type="match status" value="1"/>
</dbReference>
<proteinExistence type="inferred from homology"/>
<keyword evidence="7" id="KW-1185">Reference proteome</keyword>
<evidence type="ECO:0000313" key="7">
    <source>
        <dbReference type="Proteomes" id="UP001205609"/>
    </source>
</evidence>
<evidence type="ECO:0000256" key="3">
    <source>
        <dbReference type="ARBA" id="ARBA00011233"/>
    </source>
</evidence>
<dbReference type="Gene3D" id="3.20.20.70">
    <property type="entry name" value="Aldolase class I"/>
    <property type="match status" value="1"/>
</dbReference>
<dbReference type="InterPro" id="IPR013785">
    <property type="entry name" value="Aldolase_TIM"/>
</dbReference>
<evidence type="ECO:0000256" key="5">
    <source>
        <dbReference type="ARBA" id="ARBA00023277"/>
    </source>
</evidence>
<sequence length="213" mass="22678">MKKWQTLQKLHDNYLVAVVRGESKEHAIAAVHQIIDGGIYNIEVTFTTPQAEAVISTLIEQVNDANVVIGAGTVMDAITARIAILNGAAYVVSPHFDQQIAEVCNMYSTPYLPGCGSVTEIVQAMTAGVDVVKLFPGDLLGSNFIKNVHAPIPQVEMMPSGGVSIDNLAEWVAKGAYAVGVGSALLKGATDGTDAIIKSNTQAFVQKLEEIRR</sequence>
<dbReference type="InterPro" id="IPR000887">
    <property type="entry name" value="Aldlse_KDPG_KHG"/>
</dbReference>
<organism evidence="6 7">
    <name type="scientific">Staphylococcus americanisciuri</name>
    <dbReference type="NCBI Taxonomy" id="2973940"/>
    <lineage>
        <taxon>Bacteria</taxon>
        <taxon>Bacillati</taxon>
        <taxon>Bacillota</taxon>
        <taxon>Bacilli</taxon>
        <taxon>Bacillales</taxon>
        <taxon>Staphylococcaceae</taxon>
        <taxon>Staphylococcus</taxon>
    </lineage>
</organism>
<dbReference type="NCBIfam" id="TIGR01182">
    <property type="entry name" value="eda"/>
    <property type="match status" value="1"/>
</dbReference>
<dbReference type="NCBIfam" id="NF005119">
    <property type="entry name" value="PRK06552.1"/>
    <property type="match status" value="1"/>
</dbReference>
<dbReference type="SUPFAM" id="SSF51569">
    <property type="entry name" value="Aldolase"/>
    <property type="match status" value="1"/>
</dbReference>
<reference evidence="6 7" key="1">
    <citation type="journal article" date="2023" name="Int. J. Syst. Evol. Microbiol.">
        <title>Streptococcus sciuri sp. nov., Staphylococcus marylandisciuri sp. nov. and Staphylococcus americanisciuri sp. nov., isolated from faeces of eastern grey squirrel (Sciurus carolinensis).</title>
        <authorList>
            <person name="Volokhov D.V."/>
            <person name="Zagorodnyaya T.A."/>
            <person name="Furtak V.A."/>
            <person name="Nattanmai G."/>
            <person name="Randall L."/>
            <person name="Jose S."/>
            <person name="Gao Y."/>
            <person name="Eisenberg T."/>
            <person name="Delmonte P."/>
            <person name="Blom J."/>
            <person name="Mitchell K.K."/>
        </authorList>
    </citation>
    <scope>NUCLEOTIDE SEQUENCE [LARGE SCALE GENOMIC DNA]</scope>
    <source>
        <strain evidence="6 7">GRT3</strain>
    </source>
</reference>
<evidence type="ECO:0000313" key="6">
    <source>
        <dbReference type="EMBL" id="MCS4486566.1"/>
    </source>
</evidence>
<dbReference type="CDD" id="cd00452">
    <property type="entry name" value="KDPG_aldolase"/>
    <property type="match status" value="1"/>
</dbReference>
<dbReference type="Pfam" id="PF01081">
    <property type="entry name" value="Aldolase"/>
    <property type="match status" value="1"/>
</dbReference>
<evidence type="ECO:0000256" key="4">
    <source>
        <dbReference type="ARBA" id="ARBA00023239"/>
    </source>
</evidence>